<dbReference type="AlphaFoldDB" id="A0A191YSZ8"/>
<name>A0A191YSZ8_9PSED</name>
<protein>
    <submittedName>
        <fullName evidence="2">Uncharacterized protein</fullName>
    </submittedName>
</protein>
<dbReference type="Proteomes" id="UP000078354">
    <property type="component" value="Chromosome"/>
</dbReference>
<keyword evidence="1" id="KW-0472">Membrane</keyword>
<keyword evidence="1" id="KW-0812">Transmembrane</keyword>
<reference evidence="2 3" key="1">
    <citation type="journal article" date="2018" name="Syst. Appl. Microbiol.">
        <title>Pseudomonas silesiensis sp. nov. strain A3T isolated from a biological pesticide sewage treatment plant and analysis of the complete genome sequence.</title>
        <authorList>
            <person name="Kaminski M.A."/>
            <person name="Furmanczyk E.M."/>
            <person name="Sobczak A."/>
            <person name="Dziembowski A."/>
            <person name="Lipinski L."/>
        </authorList>
    </citation>
    <scope>NUCLEOTIDE SEQUENCE [LARGE SCALE GENOMIC DNA]</scope>
    <source>
        <strain evidence="2 3">A3</strain>
    </source>
</reference>
<sequence>MNALLPVFGNKALGIHEWNPVRYIYILKHWNVVCLFLLFIGYSNFYQKMLNVNLVVQIRFKVVQHDGKNE</sequence>
<keyword evidence="1" id="KW-1133">Transmembrane helix</keyword>
<evidence type="ECO:0000313" key="2">
    <source>
        <dbReference type="EMBL" id="ANJ55861.1"/>
    </source>
</evidence>
<gene>
    <name evidence="2" type="ORF">PMA3_12195</name>
</gene>
<evidence type="ECO:0000313" key="3">
    <source>
        <dbReference type="Proteomes" id="UP000078354"/>
    </source>
</evidence>
<dbReference type="STRING" id="1853130.PMA3_12195"/>
<feature type="transmembrane region" description="Helical" evidence="1">
    <location>
        <begin position="23"/>
        <end position="42"/>
    </location>
</feature>
<dbReference type="KEGG" id="psil:PMA3_12195"/>
<dbReference type="EMBL" id="CP014870">
    <property type="protein sequence ID" value="ANJ55861.1"/>
    <property type="molecule type" value="Genomic_DNA"/>
</dbReference>
<keyword evidence="3" id="KW-1185">Reference proteome</keyword>
<accession>A0A191YSZ8</accession>
<evidence type="ECO:0000256" key="1">
    <source>
        <dbReference type="SAM" id="Phobius"/>
    </source>
</evidence>
<organism evidence="2 3">
    <name type="scientific">Pseudomonas silesiensis</name>
    <dbReference type="NCBI Taxonomy" id="1853130"/>
    <lineage>
        <taxon>Bacteria</taxon>
        <taxon>Pseudomonadati</taxon>
        <taxon>Pseudomonadota</taxon>
        <taxon>Gammaproteobacteria</taxon>
        <taxon>Pseudomonadales</taxon>
        <taxon>Pseudomonadaceae</taxon>
        <taxon>Pseudomonas</taxon>
    </lineage>
</organism>
<proteinExistence type="predicted"/>